<evidence type="ECO:0000256" key="7">
    <source>
        <dbReference type="SAM" id="Phobius"/>
    </source>
</evidence>
<feature type="domain" description="Major facilitator superfamily (MFS) profile" evidence="8">
    <location>
        <begin position="18"/>
        <end position="397"/>
    </location>
</feature>
<keyword evidence="4 7" id="KW-0812">Transmembrane</keyword>
<dbReference type="PANTHER" id="PTHR23517">
    <property type="entry name" value="RESISTANCE PROTEIN MDTM, PUTATIVE-RELATED-RELATED"/>
    <property type="match status" value="1"/>
</dbReference>
<evidence type="ECO:0000259" key="8">
    <source>
        <dbReference type="PROSITE" id="PS50850"/>
    </source>
</evidence>
<dbReference type="InterPro" id="IPR022324">
    <property type="entry name" value="Bacilysin_exporter_BacE_put"/>
</dbReference>
<dbReference type="CDD" id="cd17329">
    <property type="entry name" value="MFS_MdtH_MDR_like"/>
    <property type="match status" value="1"/>
</dbReference>
<dbReference type="InterPro" id="IPR020846">
    <property type="entry name" value="MFS_dom"/>
</dbReference>
<dbReference type="InterPro" id="IPR050171">
    <property type="entry name" value="MFS_Transporters"/>
</dbReference>
<feature type="transmembrane region" description="Helical" evidence="7">
    <location>
        <begin position="247"/>
        <end position="267"/>
    </location>
</feature>
<feature type="transmembrane region" description="Helical" evidence="7">
    <location>
        <begin position="54"/>
        <end position="72"/>
    </location>
</feature>
<keyword evidence="3" id="KW-1003">Cell membrane</keyword>
<evidence type="ECO:0000256" key="1">
    <source>
        <dbReference type="ARBA" id="ARBA00004651"/>
    </source>
</evidence>
<evidence type="ECO:0000256" key="2">
    <source>
        <dbReference type="ARBA" id="ARBA00022448"/>
    </source>
</evidence>
<protein>
    <submittedName>
        <fullName evidence="9">MDR family MFS transporter</fullName>
    </submittedName>
</protein>
<dbReference type="Proteomes" id="UP001589605">
    <property type="component" value="Unassembled WGS sequence"/>
</dbReference>
<gene>
    <name evidence="9" type="ORF">ACFFVB_08145</name>
</gene>
<dbReference type="InterPro" id="IPR036259">
    <property type="entry name" value="MFS_trans_sf"/>
</dbReference>
<evidence type="ECO:0000256" key="6">
    <source>
        <dbReference type="ARBA" id="ARBA00023136"/>
    </source>
</evidence>
<evidence type="ECO:0000313" key="10">
    <source>
        <dbReference type="Proteomes" id="UP001589605"/>
    </source>
</evidence>
<evidence type="ECO:0000256" key="4">
    <source>
        <dbReference type="ARBA" id="ARBA00022692"/>
    </source>
</evidence>
<keyword evidence="2" id="KW-0813">Transport</keyword>
<feature type="transmembrane region" description="Helical" evidence="7">
    <location>
        <begin position="344"/>
        <end position="367"/>
    </location>
</feature>
<dbReference type="PANTHER" id="PTHR23517:SF2">
    <property type="entry name" value="MULTIDRUG RESISTANCE PROTEIN MDTH"/>
    <property type="match status" value="1"/>
</dbReference>
<feature type="transmembrane region" description="Helical" evidence="7">
    <location>
        <begin position="305"/>
        <end position="332"/>
    </location>
</feature>
<dbReference type="SUPFAM" id="SSF103473">
    <property type="entry name" value="MFS general substrate transporter"/>
    <property type="match status" value="1"/>
</dbReference>
<keyword evidence="6 7" id="KW-0472">Membrane</keyword>
<sequence>MKTIFNNYINAFKGLSTEVWWLALITLINRAGTMVIPFLSLYLTKNLHFTLSEVGWIMSAFGAGSVVGSWLGGKLTDKIGYYKVMVFSLVLSGFLFISLQFLNTFLSISMGVFILMIVADMFRPAMFVALSAYSKPENKVRSVTLIRLAINLGFSAGPAIGGLIIVTLSYGGLFWVDGITCFLAGVLLLNVLHPKKARIADEISVENPKSAYNDVNYIIFLFAMLLFGIAFLQYFSTVPLFYKEVHHLSEFEIGLLMGMNGFIIFALEMPLVKSLEKSIYSKTGLVVFGAILTGLSFLFLNMSGWAGVLVIGMLFMTVGEMIAFPFSNAFALERAKKGNQGEYMALYSIAFSIAHIIAHNSGMHLIASYGYQITWYITTVVMILCIGILYYLKWRMVQQKDKQ</sequence>
<dbReference type="EMBL" id="JBHMEZ010000003">
    <property type="protein sequence ID" value="MFB9053052.1"/>
    <property type="molecule type" value="Genomic_DNA"/>
</dbReference>
<feature type="transmembrane region" description="Helical" evidence="7">
    <location>
        <begin position="84"/>
        <end position="102"/>
    </location>
</feature>
<feature type="transmembrane region" description="Helical" evidence="7">
    <location>
        <begin position="108"/>
        <end position="133"/>
    </location>
</feature>
<name>A0ABV5F0U8_9FLAO</name>
<comment type="subcellular location">
    <subcellularLocation>
        <location evidence="1">Cell membrane</location>
        <topology evidence="1">Multi-pass membrane protein</topology>
    </subcellularLocation>
</comment>
<proteinExistence type="predicted"/>
<feature type="transmembrane region" description="Helical" evidence="7">
    <location>
        <begin position="172"/>
        <end position="193"/>
    </location>
</feature>
<evidence type="ECO:0000256" key="3">
    <source>
        <dbReference type="ARBA" id="ARBA00022475"/>
    </source>
</evidence>
<dbReference type="RefSeq" id="WP_382382219.1">
    <property type="nucleotide sequence ID" value="NZ_JBHMEZ010000003.1"/>
</dbReference>
<organism evidence="9 10">
    <name type="scientific">Formosa undariae</name>
    <dbReference type="NCBI Taxonomy" id="1325436"/>
    <lineage>
        <taxon>Bacteria</taxon>
        <taxon>Pseudomonadati</taxon>
        <taxon>Bacteroidota</taxon>
        <taxon>Flavobacteriia</taxon>
        <taxon>Flavobacteriales</taxon>
        <taxon>Flavobacteriaceae</taxon>
        <taxon>Formosa</taxon>
    </lineage>
</organism>
<dbReference type="PRINTS" id="PR01988">
    <property type="entry name" value="EXPORTERBACE"/>
</dbReference>
<dbReference type="Pfam" id="PF07690">
    <property type="entry name" value="MFS_1"/>
    <property type="match status" value="1"/>
</dbReference>
<evidence type="ECO:0000256" key="5">
    <source>
        <dbReference type="ARBA" id="ARBA00022989"/>
    </source>
</evidence>
<feature type="transmembrane region" description="Helical" evidence="7">
    <location>
        <begin position="20"/>
        <end position="42"/>
    </location>
</feature>
<dbReference type="PROSITE" id="PS50850">
    <property type="entry name" value="MFS"/>
    <property type="match status" value="1"/>
</dbReference>
<reference evidence="9 10" key="1">
    <citation type="submission" date="2024-09" db="EMBL/GenBank/DDBJ databases">
        <authorList>
            <person name="Sun Q."/>
            <person name="Mori K."/>
        </authorList>
    </citation>
    <scope>NUCLEOTIDE SEQUENCE [LARGE SCALE GENOMIC DNA]</scope>
    <source>
        <strain evidence="9 10">CECT 8286</strain>
    </source>
</reference>
<feature type="transmembrane region" description="Helical" evidence="7">
    <location>
        <begin position="373"/>
        <end position="392"/>
    </location>
</feature>
<accession>A0ABV5F0U8</accession>
<comment type="caution">
    <text evidence="9">The sequence shown here is derived from an EMBL/GenBank/DDBJ whole genome shotgun (WGS) entry which is preliminary data.</text>
</comment>
<keyword evidence="10" id="KW-1185">Reference proteome</keyword>
<keyword evidence="5 7" id="KW-1133">Transmembrane helix</keyword>
<dbReference type="InterPro" id="IPR011701">
    <property type="entry name" value="MFS"/>
</dbReference>
<feature type="transmembrane region" description="Helical" evidence="7">
    <location>
        <begin position="214"/>
        <end position="235"/>
    </location>
</feature>
<feature type="transmembrane region" description="Helical" evidence="7">
    <location>
        <begin position="145"/>
        <end position="166"/>
    </location>
</feature>
<dbReference type="Gene3D" id="1.20.1250.20">
    <property type="entry name" value="MFS general substrate transporter like domains"/>
    <property type="match status" value="1"/>
</dbReference>
<evidence type="ECO:0000313" key="9">
    <source>
        <dbReference type="EMBL" id="MFB9053052.1"/>
    </source>
</evidence>
<feature type="transmembrane region" description="Helical" evidence="7">
    <location>
        <begin position="279"/>
        <end position="299"/>
    </location>
</feature>